<proteinExistence type="predicted"/>
<name>A0A918N4F3_9FLAO</name>
<feature type="domain" description="PKD/Chitinase" evidence="1">
    <location>
        <begin position="200"/>
        <end position="277"/>
    </location>
</feature>
<dbReference type="InterPro" id="IPR035986">
    <property type="entry name" value="PKD_dom_sf"/>
</dbReference>
<accession>A0A918N4F3</accession>
<sequence length="450" mass="50791">MNKIIYILISLVLLEGCAKEEIVPVVVDFEYEVFNEDFSIPVQIVFFNRTEGGEDYEWSFEGGVPSRSVSRNPGVIQYDAKGVYKIELTASNQDGSRDTKVIEIQIDDPVVIDFEITNLVDNFSPATYAIQNNSSGADTFSWTFEGGAPATSLVKDPGKVTFTEPGEHKITLEISNGREMYNLQKTVTVAPFLVSDFEHTVAFEDDDYQVPARIQFKNTSISATEYQWDFEGASILTSTEENPEVIFTQEGKHSIILTTFNGKETKVVRKEIEFFRNTNLREIKDIKLGINTAHSSNTRGSFYSIIDRKVYTNQEVTPEIEQRIDLVFFGLSSAFSRNRFVSPHKISETTFDVFQNPKSTIFINSQELCGCTASLSVSQYDMMQDDVLLNSLTIQETSGGLQDFDNTMQPRIVLFQTQEGKKGAIKIKDFVDDGQNSYILVDIKIQKESR</sequence>
<dbReference type="SMART" id="SM00089">
    <property type="entry name" value="PKD"/>
    <property type="match status" value="3"/>
</dbReference>
<organism evidence="2 3">
    <name type="scientific">Aquimarina muelleri</name>
    <dbReference type="NCBI Taxonomy" id="279356"/>
    <lineage>
        <taxon>Bacteria</taxon>
        <taxon>Pseudomonadati</taxon>
        <taxon>Bacteroidota</taxon>
        <taxon>Flavobacteriia</taxon>
        <taxon>Flavobacteriales</taxon>
        <taxon>Flavobacteriaceae</taxon>
        <taxon>Aquimarina</taxon>
    </lineage>
</organism>
<dbReference type="SUPFAM" id="SSF49299">
    <property type="entry name" value="PKD domain"/>
    <property type="match status" value="3"/>
</dbReference>
<evidence type="ECO:0000313" key="3">
    <source>
        <dbReference type="Proteomes" id="UP000601108"/>
    </source>
</evidence>
<reference evidence="2 3" key="1">
    <citation type="journal article" date="2014" name="Int. J. Syst. Evol. Microbiol.">
        <title>Complete genome sequence of Corynebacterium casei LMG S-19264T (=DSM 44701T), isolated from a smear-ripened cheese.</title>
        <authorList>
            <consortium name="US DOE Joint Genome Institute (JGI-PGF)"/>
            <person name="Walter F."/>
            <person name="Albersmeier A."/>
            <person name="Kalinowski J."/>
            <person name="Ruckert C."/>
        </authorList>
    </citation>
    <scope>NUCLEOTIDE SEQUENCE [LARGE SCALE GENOMIC DNA]</scope>
    <source>
        <strain evidence="2 3">KCTC 12285</strain>
    </source>
</reference>
<feature type="domain" description="PKD/Chitinase" evidence="1">
    <location>
        <begin position="111"/>
        <end position="192"/>
    </location>
</feature>
<gene>
    <name evidence="2" type="ORF">GCM10007384_31360</name>
</gene>
<evidence type="ECO:0000313" key="2">
    <source>
        <dbReference type="EMBL" id="GGX27788.1"/>
    </source>
</evidence>
<dbReference type="Gene3D" id="2.60.40.10">
    <property type="entry name" value="Immunoglobulins"/>
    <property type="match status" value="3"/>
</dbReference>
<protein>
    <recommendedName>
        <fullName evidence="1">PKD/Chitinase domain-containing protein</fullName>
    </recommendedName>
</protein>
<dbReference type="Proteomes" id="UP000601108">
    <property type="component" value="Unassembled WGS sequence"/>
</dbReference>
<dbReference type="InterPro" id="IPR013783">
    <property type="entry name" value="Ig-like_fold"/>
</dbReference>
<dbReference type="EMBL" id="BMWS01000024">
    <property type="protein sequence ID" value="GGX27788.1"/>
    <property type="molecule type" value="Genomic_DNA"/>
</dbReference>
<comment type="caution">
    <text evidence="2">The sequence shown here is derived from an EMBL/GenBank/DDBJ whole genome shotgun (WGS) entry which is preliminary data.</text>
</comment>
<dbReference type="RefSeq" id="WP_027412807.1">
    <property type="nucleotide sequence ID" value="NZ_BMWS01000024.1"/>
</dbReference>
<keyword evidence="3" id="KW-1185">Reference proteome</keyword>
<evidence type="ECO:0000259" key="1">
    <source>
        <dbReference type="SMART" id="SM00089"/>
    </source>
</evidence>
<feature type="domain" description="PKD/Chitinase" evidence="1">
    <location>
        <begin position="26"/>
        <end position="109"/>
    </location>
</feature>
<dbReference type="CDD" id="cd00146">
    <property type="entry name" value="PKD"/>
    <property type="match status" value="3"/>
</dbReference>
<dbReference type="AlphaFoldDB" id="A0A918N4F3"/>
<dbReference type="InterPro" id="IPR022409">
    <property type="entry name" value="PKD/Chitinase_dom"/>
</dbReference>